<feature type="transmembrane region" description="Helical" evidence="2">
    <location>
        <begin position="199"/>
        <end position="220"/>
    </location>
</feature>
<proteinExistence type="predicted"/>
<evidence type="ECO:0000256" key="1">
    <source>
        <dbReference type="SAM" id="MobiDB-lite"/>
    </source>
</evidence>
<sequence>MESAPNMESAPTTGEPQRWTTESASELDTAARRRSHRRLALPHWLLAVTDDKWTVQPTVRLLSDTEVEPMRREPYITGGYLPSGSFALCLRALLLPTNELFNSWSALLPALGYLWQLLRSTPPQNGADPRPYHLLLLSYRSVIAGVVPGARLFGGLASSGAAVLRARLLRGITLLGLAMTMAEHAYGSGGGEERWLDGVLLPTAAVLALLGCAAACWSRLSRCQHRGQRLRLRGQAVLFLWSAAAGSWSPLRAAAALCAASAVCVWRPAAAVAAVRAQLEAAPAGQQPVELRWWVEVGYGAVASALVATAIGFTGLYAAAERHTKRPGTDPRPATASGPQGGDPEVRPPTSDISAAQT</sequence>
<dbReference type="EMBL" id="VIIS01000067">
    <property type="protein sequence ID" value="KAF0313871.1"/>
    <property type="molecule type" value="Genomic_DNA"/>
</dbReference>
<feature type="transmembrane region" description="Helical" evidence="2">
    <location>
        <begin position="297"/>
        <end position="319"/>
    </location>
</feature>
<keyword evidence="2" id="KW-1133">Transmembrane helix</keyword>
<keyword evidence="2" id="KW-0812">Transmembrane</keyword>
<evidence type="ECO:0000313" key="3">
    <source>
        <dbReference type="EMBL" id="KAF0313872.1"/>
    </source>
</evidence>
<dbReference type="Proteomes" id="UP000440578">
    <property type="component" value="Unassembled WGS sequence"/>
</dbReference>
<feature type="transmembrane region" description="Helical" evidence="2">
    <location>
        <begin position="232"/>
        <end position="251"/>
    </location>
</feature>
<dbReference type="EMBL" id="VIIS01000067">
    <property type="protein sequence ID" value="KAF0313872.1"/>
    <property type="molecule type" value="Genomic_DNA"/>
</dbReference>
<evidence type="ECO:0000313" key="4">
    <source>
        <dbReference type="Proteomes" id="UP000440578"/>
    </source>
</evidence>
<feature type="region of interest" description="Disordered" evidence="1">
    <location>
        <begin position="322"/>
        <end position="358"/>
    </location>
</feature>
<reference evidence="3 4" key="1">
    <citation type="submission" date="2019-07" db="EMBL/GenBank/DDBJ databases">
        <title>Draft genome assembly of a fouling barnacle, Amphibalanus amphitrite (Darwin, 1854): The first reference genome for Thecostraca.</title>
        <authorList>
            <person name="Kim W."/>
        </authorList>
    </citation>
    <scope>NUCLEOTIDE SEQUENCE [LARGE SCALE GENOMIC DNA]</scope>
    <source>
        <strain evidence="3">SNU_AA5</strain>
        <tissue evidence="3">Soma without cirri and trophi</tissue>
    </source>
</reference>
<protein>
    <submittedName>
        <fullName evidence="3">Uncharacterized protein</fullName>
    </submittedName>
</protein>
<keyword evidence="4" id="KW-1185">Reference proteome</keyword>
<organism evidence="3 4">
    <name type="scientific">Amphibalanus amphitrite</name>
    <name type="common">Striped barnacle</name>
    <name type="synonym">Balanus amphitrite</name>
    <dbReference type="NCBI Taxonomy" id="1232801"/>
    <lineage>
        <taxon>Eukaryota</taxon>
        <taxon>Metazoa</taxon>
        <taxon>Ecdysozoa</taxon>
        <taxon>Arthropoda</taxon>
        <taxon>Crustacea</taxon>
        <taxon>Multicrustacea</taxon>
        <taxon>Cirripedia</taxon>
        <taxon>Thoracica</taxon>
        <taxon>Thoracicalcarea</taxon>
        <taxon>Balanomorpha</taxon>
        <taxon>Balanoidea</taxon>
        <taxon>Balanidae</taxon>
        <taxon>Amphibalaninae</taxon>
        <taxon>Amphibalanus</taxon>
    </lineage>
</organism>
<comment type="caution">
    <text evidence="3">The sequence shown here is derived from an EMBL/GenBank/DDBJ whole genome shotgun (WGS) entry which is preliminary data.</text>
</comment>
<dbReference type="AlphaFoldDB" id="A0A6A4XGJ9"/>
<gene>
    <name evidence="3" type="ORF">FJT64_015615</name>
</gene>
<evidence type="ECO:0000256" key="2">
    <source>
        <dbReference type="SAM" id="Phobius"/>
    </source>
</evidence>
<dbReference type="OrthoDB" id="6400984at2759"/>
<feature type="compositionally biased region" description="Polar residues" evidence="1">
    <location>
        <begin position="9"/>
        <end position="26"/>
    </location>
</feature>
<feature type="region of interest" description="Disordered" evidence="1">
    <location>
        <begin position="1"/>
        <end position="31"/>
    </location>
</feature>
<keyword evidence="2" id="KW-0472">Membrane</keyword>
<accession>A0A6A4XGJ9</accession>
<name>A0A6A4XGJ9_AMPAM</name>